<evidence type="ECO:0000313" key="2">
    <source>
        <dbReference type="EMBL" id="QEE25644.1"/>
    </source>
</evidence>
<feature type="transmembrane region" description="Helical" evidence="1">
    <location>
        <begin position="23"/>
        <end position="41"/>
    </location>
</feature>
<protein>
    <submittedName>
        <fullName evidence="2">EpsG family protein</fullName>
    </submittedName>
</protein>
<dbReference type="InterPro" id="IPR049458">
    <property type="entry name" value="EpsG-like"/>
</dbReference>
<feature type="transmembrane region" description="Helical" evidence="1">
    <location>
        <begin position="137"/>
        <end position="154"/>
    </location>
</feature>
<gene>
    <name evidence="2" type="ORF">CS053_14880</name>
</gene>
<feature type="transmembrane region" description="Helical" evidence="1">
    <location>
        <begin position="76"/>
        <end position="103"/>
    </location>
</feature>
<sequence length="349" mass="38508">MAYVLFIVSGFVLAFFSWLRPRYTRALGAVLLIFTIAFAGLRGDSMDYGQYVIMFHNMHDSLLSYPARLYVGKDPLFGALIIAIQSLGLGPQWLFLTAVALALAAKARAFVDVFGAIVTPLFATICMTYFLHEFTQIRVAIALGFAFLALVELCNGRKMRWVIYSIIAVGFHVSALALIPFELPLAFGMRTRMTWSLSGLSLVMLAAIGNFLSSFASYDGRVTVYIGDTGLTTHMLIVGTFKIAIVVFLSIYLTAKAAESPERKLLMQSCLLAVVGYVLMIIFMDRASGFAFRIYELFDAFSVFVIAAAFLRRSVPSWFGAFAYCAVLLILLSTSALLLPYQLAPLSSY</sequence>
<name>A0A5B9E282_9GAMM</name>
<evidence type="ECO:0000313" key="3">
    <source>
        <dbReference type="Proteomes" id="UP000321807"/>
    </source>
</evidence>
<feature type="transmembrane region" description="Helical" evidence="1">
    <location>
        <begin position="110"/>
        <end position="131"/>
    </location>
</feature>
<keyword evidence="1" id="KW-0472">Membrane</keyword>
<dbReference type="KEGG" id="rgl:CS053_14880"/>
<feature type="transmembrane region" description="Helical" evidence="1">
    <location>
        <begin position="317"/>
        <end position="339"/>
    </location>
</feature>
<feature type="transmembrane region" description="Helical" evidence="1">
    <location>
        <begin position="193"/>
        <end position="212"/>
    </location>
</feature>
<organism evidence="2 3">
    <name type="scientific">Rhodanobacter glycinis</name>
    <dbReference type="NCBI Taxonomy" id="582702"/>
    <lineage>
        <taxon>Bacteria</taxon>
        <taxon>Pseudomonadati</taxon>
        <taxon>Pseudomonadota</taxon>
        <taxon>Gammaproteobacteria</taxon>
        <taxon>Lysobacterales</taxon>
        <taxon>Rhodanobacteraceae</taxon>
        <taxon>Rhodanobacter</taxon>
    </lineage>
</organism>
<accession>A0A5B9E282</accession>
<evidence type="ECO:0000256" key="1">
    <source>
        <dbReference type="SAM" id="Phobius"/>
    </source>
</evidence>
<feature type="transmembrane region" description="Helical" evidence="1">
    <location>
        <begin position="290"/>
        <end position="311"/>
    </location>
</feature>
<dbReference type="Proteomes" id="UP000321807">
    <property type="component" value="Chromosome"/>
</dbReference>
<keyword evidence="1" id="KW-1133">Transmembrane helix</keyword>
<keyword evidence="1" id="KW-0812">Transmembrane</keyword>
<dbReference type="AlphaFoldDB" id="A0A5B9E282"/>
<feature type="transmembrane region" description="Helical" evidence="1">
    <location>
        <begin position="265"/>
        <end position="283"/>
    </location>
</feature>
<dbReference type="EMBL" id="CP042807">
    <property type="protein sequence ID" value="QEE25644.1"/>
    <property type="molecule type" value="Genomic_DNA"/>
</dbReference>
<feature type="transmembrane region" description="Helical" evidence="1">
    <location>
        <begin position="233"/>
        <end position="253"/>
    </location>
</feature>
<feature type="transmembrane region" description="Helical" evidence="1">
    <location>
        <begin position="161"/>
        <end position="181"/>
    </location>
</feature>
<reference evidence="2 3" key="1">
    <citation type="submission" date="2019-08" db="EMBL/GenBank/DDBJ databases">
        <title>Complete genome sequence of Rhodanobacter glycinis strain T01E-68 isolated from tomato root.</title>
        <authorList>
            <person name="Weon H.-Y."/>
            <person name="Lee S.A."/>
        </authorList>
    </citation>
    <scope>NUCLEOTIDE SEQUENCE [LARGE SCALE GENOMIC DNA]</scope>
    <source>
        <strain evidence="2 3">T01E-68</strain>
    </source>
</reference>
<proteinExistence type="predicted"/>
<dbReference type="Pfam" id="PF14897">
    <property type="entry name" value="EpsG"/>
    <property type="match status" value="1"/>
</dbReference>